<gene>
    <name evidence="1" type="ORF">RSOLAG22IIIB_12999</name>
</gene>
<organism evidence="1 2">
    <name type="scientific">Rhizoctonia solani</name>
    <dbReference type="NCBI Taxonomy" id="456999"/>
    <lineage>
        <taxon>Eukaryota</taxon>
        <taxon>Fungi</taxon>
        <taxon>Dikarya</taxon>
        <taxon>Basidiomycota</taxon>
        <taxon>Agaricomycotina</taxon>
        <taxon>Agaricomycetes</taxon>
        <taxon>Cantharellales</taxon>
        <taxon>Ceratobasidiaceae</taxon>
        <taxon>Rhizoctonia</taxon>
    </lineage>
</organism>
<dbReference type="AlphaFoldDB" id="A0A0K6GHF0"/>
<evidence type="ECO:0000313" key="2">
    <source>
        <dbReference type="Proteomes" id="UP000044841"/>
    </source>
</evidence>
<proteinExistence type="predicted"/>
<dbReference type="Gene3D" id="1.20.1280.50">
    <property type="match status" value="1"/>
</dbReference>
<keyword evidence="2" id="KW-1185">Reference proteome</keyword>
<reference evidence="1 2" key="1">
    <citation type="submission" date="2015-07" db="EMBL/GenBank/DDBJ databases">
        <authorList>
            <person name="Noorani M."/>
        </authorList>
    </citation>
    <scope>NUCLEOTIDE SEQUENCE [LARGE SCALE GENOMIC DNA]</scope>
    <source>
        <strain evidence="1">BBA 69670</strain>
    </source>
</reference>
<accession>A0A0K6GHF0</accession>
<dbReference type="Proteomes" id="UP000044841">
    <property type="component" value="Unassembled WGS sequence"/>
</dbReference>
<name>A0A0K6GHF0_9AGAM</name>
<evidence type="ECO:0000313" key="1">
    <source>
        <dbReference type="EMBL" id="CUA78032.1"/>
    </source>
</evidence>
<dbReference type="EMBL" id="CYGV01001948">
    <property type="protein sequence ID" value="CUA78032.1"/>
    <property type="molecule type" value="Genomic_DNA"/>
</dbReference>
<protein>
    <submittedName>
        <fullName evidence="1">Uncharacterized protein</fullName>
    </submittedName>
</protein>
<sequence length="521" mass="58809">MIEELDAASEYLSAALERYINVCLGVQHSYTRENRFPQITYQHSRQVDAELAMITHYDTQLQKAKSLISQVRNLSLDLVPVHSLPPELVTRIFHFALAPEPHEPDWSRDPKGVGFPQSPDYLAQVCSRWRQIAFTSSSLWNHLNFALHMSRYQGHLPRARSYVARSNQLPLQLYISEHFDLKQYDPALFTFLRSIASRTSALEYHSGGTKCLALVLKSLLCSSTPSILTKLVLNSTSGHLNAFLLTPETWTDLDDNGLQNMSLYLNISDKKLESILAPLTILHLRGIFPRWSSAAYHNLVDLRLNSAFRYSQCSIRESNLVSILKASPGLRIFHFGLHIKHPGTQITAVSLERLEVVNIRAICTYAKPLEVGSILRLIAPGKQPLRLTIENAVYEEGPSLEETARFFERSNITRFCAKVGYPPVKRLLPRAPNLETLVFSSCSLTLRGNLDISNDQYPTFQSSAPIPFSWHIRESQVDLEDLGTFIPHYRIGPLVLSNCEIYGVGCRTKACRPTQPPIGIS</sequence>